<dbReference type="EMBL" id="JANKHH010000004">
    <property type="protein sequence ID" value="MCR2833818.1"/>
    <property type="molecule type" value="Genomic_DNA"/>
</dbReference>
<evidence type="ECO:0000256" key="4">
    <source>
        <dbReference type="ARBA" id="ARBA00023172"/>
    </source>
</evidence>
<protein>
    <submittedName>
        <fullName evidence="8">Integrase arm-type DNA-binding domain-containing protein</fullName>
    </submittedName>
</protein>
<sequence length="386" mass="43361">MGRLSASAVKAAKLPGRYGDGDGLYLLVGRSGSRSWVCRVQKDGRRRDIGLGSVKKVSLALARERAAKVRSQIEAGIDPISERRKEAGIPTFREAADMVFAENKKNWRNLKHRDQWLNTLKTYAYPHFGEVAVSNIDGPMVRDALVAIWLQKPETARRLRQRIVTVIDWAVAKGYRDVSLPLAAMNRSLPKIKAKPNHRTALPYADVPAFVARLREKESAARLAFEALILTAARSGEIRLATWDEIDLEKKLWTIPADRMKAGREHIVPLSDAAVRVLEKAKEYREKRSNLVFPGARSAKPLSDMTLTKICRDMEIPAVPHGFRSSFRDWVAEETDFDGTIAEMALAHTIENKVEAAYRRGNLLEKRRGMMEAWAQHCMKTPAATA</sequence>
<dbReference type="PROSITE" id="PS51900">
    <property type="entry name" value="CB"/>
    <property type="match status" value="1"/>
</dbReference>
<dbReference type="PANTHER" id="PTHR30629:SF2">
    <property type="entry name" value="PROPHAGE INTEGRASE INTS-RELATED"/>
    <property type="match status" value="1"/>
</dbReference>
<dbReference type="InterPro" id="IPR011010">
    <property type="entry name" value="DNA_brk_join_enz"/>
</dbReference>
<keyword evidence="3 5" id="KW-0238">DNA-binding</keyword>
<dbReference type="InterPro" id="IPR013762">
    <property type="entry name" value="Integrase-like_cat_sf"/>
</dbReference>
<dbReference type="PROSITE" id="PS51898">
    <property type="entry name" value="TYR_RECOMBINASE"/>
    <property type="match status" value="1"/>
</dbReference>
<evidence type="ECO:0000256" key="1">
    <source>
        <dbReference type="ARBA" id="ARBA00008857"/>
    </source>
</evidence>
<dbReference type="InterPro" id="IPR025166">
    <property type="entry name" value="Integrase_DNA_bind_dom"/>
</dbReference>
<dbReference type="Gene3D" id="1.10.150.130">
    <property type="match status" value="1"/>
</dbReference>
<comment type="similarity">
    <text evidence="1">Belongs to the 'phage' integrase family.</text>
</comment>
<evidence type="ECO:0000259" key="7">
    <source>
        <dbReference type="PROSITE" id="PS51900"/>
    </source>
</evidence>
<evidence type="ECO:0000256" key="5">
    <source>
        <dbReference type="PROSITE-ProRule" id="PRU01248"/>
    </source>
</evidence>
<gene>
    <name evidence="8" type="ORF">NSO95_07655</name>
</gene>
<dbReference type="InterPro" id="IPR002104">
    <property type="entry name" value="Integrase_catalytic"/>
</dbReference>
<organism evidence="8 9">
    <name type="scientific">Parerythrobacter lacustris</name>
    <dbReference type="NCBI Taxonomy" id="2969984"/>
    <lineage>
        <taxon>Bacteria</taxon>
        <taxon>Pseudomonadati</taxon>
        <taxon>Pseudomonadota</taxon>
        <taxon>Alphaproteobacteria</taxon>
        <taxon>Sphingomonadales</taxon>
        <taxon>Erythrobacteraceae</taxon>
        <taxon>Parerythrobacter</taxon>
    </lineage>
</organism>
<dbReference type="InterPro" id="IPR044068">
    <property type="entry name" value="CB"/>
</dbReference>
<keyword evidence="9" id="KW-1185">Reference proteome</keyword>
<evidence type="ECO:0000259" key="6">
    <source>
        <dbReference type="PROSITE" id="PS51898"/>
    </source>
</evidence>
<evidence type="ECO:0000256" key="2">
    <source>
        <dbReference type="ARBA" id="ARBA00022908"/>
    </source>
</evidence>
<dbReference type="SUPFAM" id="SSF56349">
    <property type="entry name" value="DNA breaking-rejoining enzymes"/>
    <property type="match status" value="1"/>
</dbReference>
<keyword evidence="4" id="KW-0233">DNA recombination</keyword>
<dbReference type="Pfam" id="PF00589">
    <property type="entry name" value="Phage_integrase"/>
    <property type="match status" value="1"/>
</dbReference>
<dbReference type="PANTHER" id="PTHR30629">
    <property type="entry name" value="PROPHAGE INTEGRASE"/>
    <property type="match status" value="1"/>
</dbReference>
<dbReference type="RefSeq" id="WP_257595597.1">
    <property type="nucleotide sequence ID" value="NZ_JANKHH010000004.1"/>
</dbReference>
<dbReference type="Pfam" id="PF22022">
    <property type="entry name" value="Phage_int_M"/>
    <property type="match status" value="1"/>
</dbReference>
<evidence type="ECO:0000256" key="3">
    <source>
        <dbReference type="ARBA" id="ARBA00023125"/>
    </source>
</evidence>
<dbReference type="InterPro" id="IPR050808">
    <property type="entry name" value="Phage_Integrase"/>
</dbReference>
<dbReference type="GO" id="GO:0003677">
    <property type="term" value="F:DNA binding"/>
    <property type="evidence" value="ECO:0007669"/>
    <property type="project" value="UniProtKB-KW"/>
</dbReference>
<comment type="caution">
    <text evidence="8">The sequence shown here is derived from an EMBL/GenBank/DDBJ whole genome shotgun (WGS) entry which is preliminary data.</text>
</comment>
<dbReference type="InterPro" id="IPR053876">
    <property type="entry name" value="Phage_int_M"/>
</dbReference>
<dbReference type="Pfam" id="PF13356">
    <property type="entry name" value="Arm-DNA-bind_3"/>
    <property type="match status" value="1"/>
</dbReference>
<feature type="domain" description="Tyr recombinase" evidence="6">
    <location>
        <begin position="197"/>
        <end position="371"/>
    </location>
</feature>
<dbReference type="Proteomes" id="UP001206067">
    <property type="component" value="Unassembled WGS sequence"/>
</dbReference>
<dbReference type="InterPro" id="IPR010998">
    <property type="entry name" value="Integrase_recombinase_N"/>
</dbReference>
<evidence type="ECO:0000313" key="9">
    <source>
        <dbReference type="Proteomes" id="UP001206067"/>
    </source>
</evidence>
<dbReference type="Gene3D" id="1.10.443.10">
    <property type="entry name" value="Intergrase catalytic core"/>
    <property type="match status" value="1"/>
</dbReference>
<name>A0ABT1XQ84_9SPHN</name>
<dbReference type="Gene3D" id="3.30.160.390">
    <property type="entry name" value="Integrase, DNA-binding domain"/>
    <property type="match status" value="1"/>
</dbReference>
<reference evidence="8 9" key="1">
    <citation type="submission" date="2022-08" db="EMBL/GenBank/DDBJ databases">
        <title>Polyphasic taxonomy analysis of Qipengyuania sp.RS5-5.</title>
        <authorList>
            <person name="Xamxidin M."/>
            <person name="Wu M."/>
        </authorList>
    </citation>
    <scope>NUCLEOTIDE SEQUENCE [LARGE SCALE GENOMIC DNA]</scope>
    <source>
        <strain evidence="8 9">RS5-5</strain>
    </source>
</reference>
<evidence type="ECO:0000313" key="8">
    <source>
        <dbReference type="EMBL" id="MCR2833818.1"/>
    </source>
</evidence>
<dbReference type="InterPro" id="IPR038488">
    <property type="entry name" value="Integrase_DNA-bd_sf"/>
</dbReference>
<dbReference type="CDD" id="cd00801">
    <property type="entry name" value="INT_P4_C"/>
    <property type="match status" value="1"/>
</dbReference>
<feature type="domain" description="Core-binding (CB)" evidence="7">
    <location>
        <begin position="90"/>
        <end position="171"/>
    </location>
</feature>
<proteinExistence type="inferred from homology"/>
<keyword evidence="2" id="KW-0229">DNA integration</keyword>
<accession>A0ABT1XQ84</accession>